<feature type="region of interest" description="Disordered" evidence="1">
    <location>
        <begin position="112"/>
        <end position="142"/>
    </location>
</feature>
<organism evidence="2 3">
    <name type="scientific">Puccinia graminis f. sp. tritici</name>
    <dbReference type="NCBI Taxonomy" id="56615"/>
    <lineage>
        <taxon>Eukaryota</taxon>
        <taxon>Fungi</taxon>
        <taxon>Dikarya</taxon>
        <taxon>Basidiomycota</taxon>
        <taxon>Pucciniomycotina</taxon>
        <taxon>Pucciniomycetes</taxon>
        <taxon>Pucciniales</taxon>
        <taxon>Pucciniaceae</taxon>
        <taxon>Puccinia</taxon>
    </lineage>
</organism>
<evidence type="ECO:0000256" key="1">
    <source>
        <dbReference type="SAM" id="MobiDB-lite"/>
    </source>
</evidence>
<dbReference type="OrthoDB" id="10390437at2759"/>
<accession>A0A5B0M8Z9</accession>
<evidence type="ECO:0000313" key="3">
    <source>
        <dbReference type="Proteomes" id="UP000324748"/>
    </source>
</evidence>
<dbReference type="AlphaFoldDB" id="A0A5B0M8Z9"/>
<protein>
    <submittedName>
        <fullName evidence="2">Uncharacterized protein</fullName>
    </submittedName>
</protein>
<dbReference type="Proteomes" id="UP000324748">
    <property type="component" value="Unassembled WGS sequence"/>
</dbReference>
<proteinExistence type="predicted"/>
<keyword evidence="3" id="KW-1185">Reference proteome</keyword>
<feature type="compositionally biased region" description="Polar residues" evidence="1">
    <location>
        <begin position="130"/>
        <end position="142"/>
    </location>
</feature>
<name>A0A5B0M8Z9_PUCGR</name>
<gene>
    <name evidence="2" type="ORF">PGT21_034411</name>
</gene>
<evidence type="ECO:0000313" key="2">
    <source>
        <dbReference type="EMBL" id="KAA1072440.1"/>
    </source>
</evidence>
<sequence>MADHQSRLAGWSTAHGYEPTALPAMPTKIDALHITFWGHSDINEEKIKQIKRQQSLHNCKRQPRKRYEDDVTHNLLLGLNSSEQLRMAPGYKYYSGIAIGAAYIFSSMRPLPSSGNRHRPSMRRSEKSLAKSSTRADGLYST</sequence>
<comment type="caution">
    <text evidence="2">The sequence shown here is derived from an EMBL/GenBank/DDBJ whole genome shotgun (WGS) entry which is preliminary data.</text>
</comment>
<reference evidence="2 3" key="1">
    <citation type="submission" date="2019-05" db="EMBL/GenBank/DDBJ databases">
        <title>Emergence of the Ug99 lineage of the wheat stem rust pathogen through somatic hybridization.</title>
        <authorList>
            <person name="Li F."/>
            <person name="Upadhyaya N.M."/>
            <person name="Sperschneider J."/>
            <person name="Matny O."/>
            <person name="Nguyen-Phuc H."/>
            <person name="Mago R."/>
            <person name="Raley C."/>
            <person name="Miller M.E."/>
            <person name="Silverstein K.A.T."/>
            <person name="Henningsen E."/>
            <person name="Hirsch C.D."/>
            <person name="Visser B."/>
            <person name="Pretorius Z.A."/>
            <person name="Steffenson B.J."/>
            <person name="Schwessinger B."/>
            <person name="Dodds P.N."/>
            <person name="Figueroa M."/>
        </authorList>
    </citation>
    <scope>NUCLEOTIDE SEQUENCE [LARGE SCALE GENOMIC DNA]</scope>
    <source>
        <strain evidence="2">21-0</strain>
    </source>
</reference>
<dbReference type="EMBL" id="VSWC01000170">
    <property type="protein sequence ID" value="KAA1072440.1"/>
    <property type="molecule type" value="Genomic_DNA"/>
</dbReference>